<organism evidence="7 8">
    <name type="scientific">Bradyrhizobium sacchari</name>
    <dbReference type="NCBI Taxonomy" id="1399419"/>
    <lineage>
        <taxon>Bacteria</taxon>
        <taxon>Pseudomonadati</taxon>
        <taxon>Pseudomonadota</taxon>
        <taxon>Alphaproteobacteria</taxon>
        <taxon>Hyphomicrobiales</taxon>
        <taxon>Nitrobacteraceae</taxon>
        <taxon>Bradyrhizobium</taxon>
    </lineage>
</organism>
<feature type="transmembrane region" description="Helical" evidence="6">
    <location>
        <begin position="108"/>
        <end position="131"/>
    </location>
</feature>
<evidence type="ECO:0000313" key="8">
    <source>
        <dbReference type="Proteomes" id="UP000315914"/>
    </source>
</evidence>
<accession>A0A560KN71</accession>
<dbReference type="Proteomes" id="UP000315914">
    <property type="component" value="Unassembled WGS sequence"/>
</dbReference>
<feature type="transmembrane region" description="Helical" evidence="6">
    <location>
        <begin position="386"/>
        <end position="404"/>
    </location>
</feature>
<feature type="transmembrane region" description="Helical" evidence="6">
    <location>
        <begin position="38"/>
        <end position="61"/>
    </location>
</feature>
<keyword evidence="3 6" id="KW-0812">Transmembrane</keyword>
<dbReference type="AlphaFoldDB" id="A0A560KN71"/>
<keyword evidence="5 6" id="KW-0472">Membrane</keyword>
<feature type="transmembrane region" description="Helical" evidence="6">
    <location>
        <begin position="450"/>
        <end position="468"/>
    </location>
</feature>
<feature type="transmembrane region" description="Helical" evidence="6">
    <location>
        <begin position="410"/>
        <end position="429"/>
    </location>
</feature>
<keyword evidence="4 6" id="KW-1133">Transmembrane helix</keyword>
<evidence type="ECO:0000256" key="3">
    <source>
        <dbReference type="ARBA" id="ARBA00022692"/>
    </source>
</evidence>
<dbReference type="InterPro" id="IPR050833">
    <property type="entry name" value="Poly_Biosynth_Transport"/>
</dbReference>
<sequence length="514" mass="54660">MTRAEQTAPLCRKCESLLERAAYRRRARGMGSGIRRKAGFLAAAGLLEYAMQLAVPVILVRHLTKQEFGDYRLMWLLAQTGLILFPLFLPQSLFYFLPRAAPGTRRKLLGNTFASLSALGGLSILLLLGLMPVLPSSIGGLRPYSPLVQIFVGIWILASILDVLPTADGKAQWGACVTIGFAIIRTAALGGAAVASGDVGWILVVMCGLAMLKVGLAVFYALFAAQERGLGFDGQLARAQFKYSLPFAMADGLFALRGQASQWVVAASFSSSAFALISIASTAMLLGTLTRQPLGNALLPNFSSLVGEGNVDGARKLVSKAYLLLACTLPPLFGLLIATADDLVELIYTREYLGAAPLMRIYSLGQIATVFGAGQLLWALGLGRQAATLSAISLFLSVALSILGLQLFGLAGAVAGSITGLVLWEWWALIKVATALRTSIAKLIPMDQTWKVAFVVSVGVLVAHIVSSELDTSVFLRLVAKSSAFMTTVLLGFVLTKVHHSVLPLVFGAGEERV</sequence>
<evidence type="ECO:0000256" key="5">
    <source>
        <dbReference type="ARBA" id="ARBA00023136"/>
    </source>
</evidence>
<evidence type="ECO:0000256" key="4">
    <source>
        <dbReference type="ARBA" id="ARBA00022989"/>
    </source>
</evidence>
<evidence type="ECO:0000256" key="6">
    <source>
        <dbReference type="SAM" id="Phobius"/>
    </source>
</evidence>
<keyword evidence="2" id="KW-1003">Cell membrane</keyword>
<feature type="transmembrane region" description="Helical" evidence="6">
    <location>
        <begin position="173"/>
        <end position="195"/>
    </location>
</feature>
<feature type="transmembrane region" description="Helical" evidence="6">
    <location>
        <begin position="360"/>
        <end position="379"/>
    </location>
</feature>
<feature type="transmembrane region" description="Helical" evidence="6">
    <location>
        <begin position="73"/>
        <end position="96"/>
    </location>
</feature>
<feature type="transmembrane region" description="Helical" evidence="6">
    <location>
        <begin position="266"/>
        <end position="286"/>
    </location>
</feature>
<dbReference type="STRING" id="1399419.A5906_12970"/>
<protein>
    <submittedName>
        <fullName evidence="7">O-antigen/teichoic acid export membrane protein</fullName>
    </submittedName>
</protein>
<evidence type="ECO:0000256" key="1">
    <source>
        <dbReference type="ARBA" id="ARBA00004651"/>
    </source>
</evidence>
<gene>
    <name evidence="7" type="ORF">FBZ95_1011054</name>
</gene>
<dbReference type="OrthoDB" id="8205167at2"/>
<feature type="transmembrane region" description="Helical" evidence="6">
    <location>
        <begin position="321"/>
        <end position="340"/>
    </location>
</feature>
<feature type="transmembrane region" description="Helical" evidence="6">
    <location>
        <begin position="201"/>
        <end position="223"/>
    </location>
</feature>
<proteinExistence type="predicted"/>
<reference evidence="7 8" key="1">
    <citation type="submission" date="2019-06" db="EMBL/GenBank/DDBJ databases">
        <title>Genomic Encyclopedia of Type Strains, Phase IV (KMG-V): Genome sequencing to study the core and pangenomes of soil and plant-associated prokaryotes.</title>
        <authorList>
            <person name="Whitman W."/>
        </authorList>
    </citation>
    <scope>NUCLEOTIDE SEQUENCE [LARGE SCALE GENOMIC DNA]</scope>
    <source>
        <strain evidence="7 8">BR 10556</strain>
    </source>
</reference>
<dbReference type="GO" id="GO:0005886">
    <property type="term" value="C:plasma membrane"/>
    <property type="evidence" value="ECO:0007669"/>
    <property type="project" value="UniProtKB-SubCell"/>
</dbReference>
<dbReference type="PANTHER" id="PTHR30250">
    <property type="entry name" value="PST FAMILY PREDICTED COLANIC ACID TRANSPORTER"/>
    <property type="match status" value="1"/>
</dbReference>
<feature type="transmembrane region" description="Helical" evidence="6">
    <location>
        <begin position="474"/>
        <end position="495"/>
    </location>
</feature>
<dbReference type="PANTHER" id="PTHR30250:SF11">
    <property type="entry name" value="O-ANTIGEN TRANSPORTER-RELATED"/>
    <property type="match status" value="1"/>
</dbReference>
<keyword evidence="8" id="KW-1185">Reference proteome</keyword>
<comment type="caution">
    <text evidence="7">The sequence shown here is derived from an EMBL/GenBank/DDBJ whole genome shotgun (WGS) entry which is preliminary data.</text>
</comment>
<feature type="transmembrane region" description="Helical" evidence="6">
    <location>
        <begin position="143"/>
        <end position="161"/>
    </location>
</feature>
<name>A0A560KN71_9BRAD</name>
<evidence type="ECO:0000313" key="7">
    <source>
        <dbReference type="EMBL" id="TWB84609.1"/>
    </source>
</evidence>
<dbReference type="RefSeq" id="WP_136615711.1">
    <property type="nucleotide sequence ID" value="NZ_LWIG01000057.1"/>
</dbReference>
<dbReference type="EMBL" id="VITW01000001">
    <property type="protein sequence ID" value="TWB84609.1"/>
    <property type="molecule type" value="Genomic_DNA"/>
</dbReference>
<evidence type="ECO:0000256" key="2">
    <source>
        <dbReference type="ARBA" id="ARBA00022475"/>
    </source>
</evidence>
<comment type="subcellular location">
    <subcellularLocation>
        <location evidence="1">Cell membrane</location>
        <topology evidence="1">Multi-pass membrane protein</topology>
    </subcellularLocation>
</comment>